<evidence type="ECO:0000313" key="1">
    <source>
        <dbReference type="EMBL" id="GHI38401.1"/>
    </source>
</evidence>
<comment type="caution">
    <text evidence="1">The sequence shown here is derived from an EMBL/GenBank/DDBJ whole genome shotgun (WGS) entry which is preliminary data.</text>
</comment>
<organism evidence="1 2">
    <name type="scientific">Streptomyces violascens</name>
    <dbReference type="NCBI Taxonomy" id="67381"/>
    <lineage>
        <taxon>Bacteria</taxon>
        <taxon>Bacillati</taxon>
        <taxon>Actinomycetota</taxon>
        <taxon>Actinomycetes</taxon>
        <taxon>Kitasatosporales</taxon>
        <taxon>Streptomycetaceae</taxon>
        <taxon>Streptomyces</taxon>
    </lineage>
</organism>
<evidence type="ECO:0000313" key="2">
    <source>
        <dbReference type="Proteomes" id="UP001050808"/>
    </source>
</evidence>
<dbReference type="Proteomes" id="UP001050808">
    <property type="component" value="Unassembled WGS sequence"/>
</dbReference>
<protein>
    <submittedName>
        <fullName evidence="1">Uncharacterized protein</fullName>
    </submittedName>
</protein>
<reference evidence="1" key="1">
    <citation type="submission" date="2024-05" db="EMBL/GenBank/DDBJ databases">
        <title>Whole genome shotgun sequence of Streptomyces violascens NBRC 12920.</title>
        <authorList>
            <person name="Komaki H."/>
            <person name="Tamura T."/>
        </authorList>
    </citation>
    <scope>NUCLEOTIDE SEQUENCE</scope>
    <source>
        <strain evidence="1">NBRC 12920</strain>
    </source>
</reference>
<name>A0ABQ3QM96_9ACTN</name>
<dbReference type="EMBL" id="BNDY01000006">
    <property type="protein sequence ID" value="GHI38401.1"/>
    <property type="molecule type" value="Genomic_DNA"/>
</dbReference>
<accession>A0ABQ3QM96</accession>
<sequence length="79" mass="8130">MIPGWRARMRPPADVDAGADVAADIDADLAVGFTLDVSPPAAASLDARYAGVCTFLVVCDNALFVRMRSSGSSTDGVEG</sequence>
<keyword evidence="2" id="KW-1185">Reference proteome</keyword>
<gene>
    <name evidence="1" type="ORF">Sviol_28090</name>
</gene>
<proteinExistence type="predicted"/>